<feature type="transmembrane region" description="Helical" evidence="10">
    <location>
        <begin position="223"/>
        <end position="243"/>
    </location>
</feature>
<feature type="transmembrane region" description="Helical" evidence="10">
    <location>
        <begin position="159"/>
        <end position="178"/>
    </location>
</feature>
<feature type="transmembrane region" description="Helical" evidence="10">
    <location>
        <begin position="194"/>
        <end position="217"/>
    </location>
</feature>
<keyword evidence="4 10" id="KW-0812">Transmembrane</keyword>
<keyword evidence="7 10" id="KW-0443">Lipid metabolism</keyword>
<dbReference type="Pfam" id="PF01151">
    <property type="entry name" value="ELO"/>
    <property type="match status" value="1"/>
</dbReference>
<evidence type="ECO:0000313" key="12">
    <source>
        <dbReference type="Proteomes" id="UP001153620"/>
    </source>
</evidence>
<comment type="subcellular location">
    <subcellularLocation>
        <location evidence="1">Membrane</location>
        <topology evidence="1">Multi-pass membrane protein</topology>
    </subcellularLocation>
</comment>
<dbReference type="EMBL" id="OU895879">
    <property type="protein sequence ID" value="CAG9807109.1"/>
    <property type="molecule type" value="Genomic_DNA"/>
</dbReference>
<evidence type="ECO:0000256" key="9">
    <source>
        <dbReference type="ARBA" id="ARBA00023160"/>
    </source>
</evidence>
<feature type="transmembrane region" description="Helical" evidence="10">
    <location>
        <begin position="52"/>
        <end position="72"/>
    </location>
</feature>
<keyword evidence="12" id="KW-1185">Reference proteome</keyword>
<keyword evidence="6 10" id="KW-1133">Transmembrane helix</keyword>
<evidence type="ECO:0000313" key="11">
    <source>
        <dbReference type="EMBL" id="CAG9807109.1"/>
    </source>
</evidence>
<reference evidence="11" key="1">
    <citation type="submission" date="2022-01" db="EMBL/GenBank/DDBJ databases">
        <authorList>
            <person name="King R."/>
        </authorList>
    </citation>
    <scope>NUCLEOTIDE SEQUENCE</scope>
</reference>
<evidence type="ECO:0000256" key="3">
    <source>
        <dbReference type="ARBA" id="ARBA00022679"/>
    </source>
</evidence>
<evidence type="ECO:0000256" key="4">
    <source>
        <dbReference type="ARBA" id="ARBA00022692"/>
    </source>
</evidence>
<feature type="transmembrane region" description="Helical" evidence="10">
    <location>
        <begin position="20"/>
        <end position="40"/>
    </location>
</feature>
<evidence type="ECO:0000256" key="8">
    <source>
        <dbReference type="ARBA" id="ARBA00023136"/>
    </source>
</evidence>
<dbReference type="OrthoDB" id="434092at2759"/>
<protein>
    <recommendedName>
        <fullName evidence="10">Elongation of very long chain fatty acids protein</fullName>
        <ecNumber evidence="10">2.3.1.199</ecNumber>
    </recommendedName>
    <alternativeName>
        <fullName evidence="10">Very-long-chain 3-oxoacyl-CoA synthase</fullName>
    </alternativeName>
</protein>
<dbReference type="GO" id="GO:0034626">
    <property type="term" value="P:fatty acid elongation, polyunsaturated fatty acid"/>
    <property type="evidence" value="ECO:0007669"/>
    <property type="project" value="TreeGrafter"/>
</dbReference>
<reference evidence="11" key="2">
    <citation type="submission" date="2022-10" db="EMBL/GenBank/DDBJ databases">
        <authorList>
            <consortium name="ENA_rothamsted_submissions"/>
            <consortium name="culmorum"/>
            <person name="King R."/>
        </authorList>
    </citation>
    <scope>NUCLEOTIDE SEQUENCE</scope>
</reference>
<evidence type="ECO:0000256" key="1">
    <source>
        <dbReference type="ARBA" id="ARBA00004141"/>
    </source>
</evidence>
<dbReference type="PANTHER" id="PTHR11157:SF164">
    <property type="entry name" value="ELONGATION OF VERY LONG CHAIN FATTY ACIDS PROTEIN"/>
    <property type="match status" value="1"/>
</dbReference>
<keyword evidence="9 10" id="KW-0275">Fatty acid biosynthesis</keyword>
<dbReference type="GO" id="GO:0030148">
    <property type="term" value="P:sphingolipid biosynthetic process"/>
    <property type="evidence" value="ECO:0007669"/>
    <property type="project" value="TreeGrafter"/>
</dbReference>
<dbReference type="GO" id="GO:0005789">
    <property type="term" value="C:endoplasmic reticulum membrane"/>
    <property type="evidence" value="ECO:0007669"/>
    <property type="project" value="TreeGrafter"/>
</dbReference>
<keyword evidence="2 10" id="KW-0444">Lipid biosynthesis</keyword>
<dbReference type="Proteomes" id="UP001153620">
    <property type="component" value="Chromosome 3"/>
</dbReference>
<sequence length="253" mass="29961">MEELTWETRKSIVSTWPLMGSYVPFITITSVYLFLVFVFLPKFMSNRKPYNLKFIIRWYNIGQICMCVYAVWKLHLFGFSFKNTWKCIPTDGEFTRQLMQLNESYWFFIIMRLVEYFETIFFVLRKKSHQVSALHVYHHISTAFLLITFLKYSGGIMEVYLGAVNSVVHIIMYIYYLLSSFEMTKGLTNKVKPFLTLIQITQLVIILGHSIVGALPSCGTVHWVYYLQIINLSLLLTLFVRFYRQSFSKKKEN</sequence>
<dbReference type="InterPro" id="IPR002076">
    <property type="entry name" value="ELO_fam"/>
</dbReference>
<evidence type="ECO:0000256" key="2">
    <source>
        <dbReference type="ARBA" id="ARBA00022516"/>
    </source>
</evidence>
<name>A0A9N9S0J6_9DIPT</name>
<evidence type="ECO:0000256" key="10">
    <source>
        <dbReference type="RuleBase" id="RU361115"/>
    </source>
</evidence>
<evidence type="ECO:0000256" key="7">
    <source>
        <dbReference type="ARBA" id="ARBA00023098"/>
    </source>
</evidence>
<accession>A0A9N9S0J6</accession>
<dbReference type="GO" id="GO:0042761">
    <property type="term" value="P:very long-chain fatty acid biosynthetic process"/>
    <property type="evidence" value="ECO:0007669"/>
    <property type="project" value="TreeGrafter"/>
</dbReference>
<comment type="similarity">
    <text evidence="10">Belongs to the ELO family.</text>
</comment>
<dbReference type="GO" id="GO:0019367">
    <property type="term" value="P:fatty acid elongation, saturated fatty acid"/>
    <property type="evidence" value="ECO:0007669"/>
    <property type="project" value="TreeGrafter"/>
</dbReference>
<dbReference type="GO" id="GO:0009922">
    <property type="term" value="F:fatty acid elongase activity"/>
    <property type="evidence" value="ECO:0007669"/>
    <property type="project" value="UniProtKB-EC"/>
</dbReference>
<evidence type="ECO:0000256" key="5">
    <source>
        <dbReference type="ARBA" id="ARBA00022832"/>
    </source>
</evidence>
<dbReference type="AlphaFoldDB" id="A0A9N9S0J6"/>
<keyword evidence="5 10" id="KW-0276">Fatty acid metabolism</keyword>
<feature type="transmembrane region" description="Helical" evidence="10">
    <location>
        <begin position="136"/>
        <end position="153"/>
    </location>
</feature>
<keyword evidence="3 10" id="KW-0808">Transferase</keyword>
<gene>
    <name evidence="11" type="ORF">CHIRRI_LOCUS9958</name>
</gene>
<feature type="transmembrane region" description="Helical" evidence="10">
    <location>
        <begin position="105"/>
        <end position="124"/>
    </location>
</feature>
<organism evidence="11 12">
    <name type="scientific">Chironomus riparius</name>
    <dbReference type="NCBI Taxonomy" id="315576"/>
    <lineage>
        <taxon>Eukaryota</taxon>
        <taxon>Metazoa</taxon>
        <taxon>Ecdysozoa</taxon>
        <taxon>Arthropoda</taxon>
        <taxon>Hexapoda</taxon>
        <taxon>Insecta</taxon>
        <taxon>Pterygota</taxon>
        <taxon>Neoptera</taxon>
        <taxon>Endopterygota</taxon>
        <taxon>Diptera</taxon>
        <taxon>Nematocera</taxon>
        <taxon>Chironomoidea</taxon>
        <taxon>Chironomidae</taxon>
        <taxon>Chironominae</taxon>
        <taxon>Chironomus</taxon>
    </lineage>
</organism>
<comment type="catalytic activity">
    <reaction evidence="10">
        <text>a very-long-chain acyl-CoA + malonyl-CoA + H(+) = a very-long-chain 3-oxoacyl-CoA + CO2 + CoA</text>
        <dbReference type="Rhea" id="RHEA:32727"/>
        <dbReference type="ChEBI" id="CHEBI:15378"/>
        <dbReference type="ChEBI" id="CHEBI:16526"/>
        <dbReference type="ChEBI" id="CHEBI:57287"/>
        <dbReference type="ChEBI" id="CHEBI:57384"/>
        <dbReference type="ChEBI" id="CHEBI:90725"/>
        <dbReference type="ChEBI" id="CHEBI:90736"/>
        <dbReference type="EC" id="2.3.1.199"/>
    </reaction>
</comment>
<proteinExistence type="inferred from homology"/>
<evidence type="ECO:0000256" key="6">
    <source>
        <dbReference type="ARBA" id="ARBA00022989"/>
    </source>
</evidence>
<dbReference type="PANTHER" id="PTHR11157">
    <property type="entry name" value="FATTY ACID ACYL TRANSFERASE-RELATED"/>
    <property type="match status" value="1"/>
</dbReference>
<keyword evidence="8 10" id="KW-0472">Membrane</keyword>
<dbReference type="GO" id="GO:0034625">
    <property type="term" value="P:fatty acid elongation, monounsaturated fatty acid"/>
    <property type="evidence" value="ECO:0007669"/>
    <property type="project" value="TreeGrafter"/>
</dbReference>
<dbReference type="EC" id="2.3.1.199" evidence="10"/>